<protein>
    <submittedName>
        <fullName evidence="3">Hydroxy-delta-5-steroid dehydrogenase, 3 beta- and steroid delta-isomerase 7</fullName>
    </submittedName>
</protein>
<dbReference type="Proteomes" id="UP000694413">
    <property type="component" value="Unassembled WGS sequence"/>
</dbReference>
<accession>A0A8D2MV67</accession>
<dbReference type="InterPro" id="IPR050425">
    <property type="entry name" value="NAD(P)_dehydrat-like"/>
</dbReference>
<dbReference type="SUPFAM" id="SSF51735">
    <property type="entry name" value="NAD(P)-binding Rossmann-fold domains"/>
    <property type="match status" value="1"/>
</dbReference>
<reference evidence="3" key="1">
    <citation type="submission" date="2025-08" db="UniProtKB">
        <authorList>
            <consortium name="Ensembl"/>
        </authorList>
    </citation>
    <scope>IDENTIFICATION</scope>
</reference>
<dbReference type="FunFam" id="3.40.50.720:FF:000495">
    <property type="entry name" value="3 hydroxysteroid dehydrogenase, putative"/>
    <property type="match status" value="1"/>
</dbReference>
<dbReference type="InterPro" id="IPR036291">
    <property type="entry name" value="NAD(P)-bd_dom_sf"/>
</dbReference>
<gene>
    <name evidence="3" type="primary">HSD3B7</name>
</gene>
<dbReference type="GO" id="GO:0016616">
    <property type="term" value="F:oxidoreductase activity, acting on the CH-OH group of donors, NAD or NADP as acceptor"/>
    <property type="evidence" value="ECO:0007669"/>
    <property type="project" value="InterPro"/>
</dbReference>
<keyword evidence="1" id="KW-0560">Oxidoreductase</keyword>
<reference evidence="3" key="2">
    <citation type="submission" date="2025-09" db="UniProtKB">
        <authorList>
            <consortium name="Ensembl"/>
        </authorList>
    </citation>
    <scope>IDENTIFICATION</scope>
</reference>
<dbReference type="GO" id="GO:0006694">
    <property type="term" value="P:steroid biosynthetic process"/>
    <property type="evidence" value="ECO:0007669"/>
    <property type="project" value="InterPro"/>
</dbReference>
<dbReference type="PANTHER" id="PTHR10366">
    <property type="entry name" value="NAD DEPENDENT EPIMERASE/DEHYDRATASE"/>
    <property type="match status" value="1"/>
</dbReference>
<dbReference type="Pfam" id="PF01073">
    <property type="entry name" value="3Beta_HSD"/>
    <property type="match status" value="1"/>
</dbReference>
<evidence type="ECO:0000259" key="2">
    <source>
        <dbReference type="Pfam" id="PF01073"/>
    </source>
</evidence>
<name>A0A8D2MV67_ZONAL</name>
<dbReference type="PANTHER" id="PTHR10366:SF832">
    <property type="entry name" value="3-BETA HYDROXYSTEROID DEHYDROGENASE_ISOMERASE DOMAIN-CONTAINING PROTEIN"/>
    <property type="match status" value="1"/>
</dbReference>
<sequence length="447" mass="49781">MRGLSPPKYTNIYIKKIKKKSIRERGVCDVFSSRHIHPGQPCQRLRLVDLVTTKPQLPIPGSAQHWICCSKASLQTTRAWEQGPAMDGAWVYLVTGGCGFVGERIVELLSQQDYIKEVRVFDSVAREEVEKFSTAPTRVTVMRGDIRDPNALLAAMRGVHVVLHTAAVVDYRGTVPFWEMRAVNVGGTENVVRACCALSIPYLLYTSSIAAVGPNTSCEPLLRGNEDTQYTGEVELPYGKTKAMAEKIVLEANGAKLSNGGTLRTCILRANTVYGEKAGFLQDRETELPLSGCLSPSAISAGNVAWMHVLAARHLQLKAELLAGQVYYCYDDTPGRKGFLVRHQLLSSADPSVKLGSHIPYWKMWLMIQLHRIIRAILSPFWRPQPFLNVPLLNTIVTTFSFETDKASRHFGYKPLFTWQESRLRTAQWLKAAAGSLGPPQLQEKKN</sequence>
<organism evidence="3 4">
    <name type="scientific">Zonotrichia albicollis</name>
    <name type="common">White-throated sparrow</name>
    <name type="synonym">Fringilla albicollis</name>
    <dbReference type="NCBI Taxonomy" id="44394"/>
    <lineage>
        <taxon>Eukaryota</taxon>
        <taxon>Metazoa</taxon>
        <taxon>Chordata</taxon>
        <taxon>Craniata</taxon>
        <taxon>Vertebrata</taxon>
        <taxon>Euteleostomi</taxon>
        <taxon>Archelosauria</taxon>
        <taxon>Archosauria</taxon>
        <taxon>Dinosauria</taxon>
        <taxon>Saurischia</taxon>
        <taxon>Theropoda</taxon>
        <taxon>Coelurosauria</taxon>
        <taxon>Aves</taxon>
        <taxon>Neognathae</taxon>
        <taxon>Neoaves</taxon>
        <taxon>Telluraves</taxon>
        <taxon>Australaves</taxon>
        <taxon>Passeriformes</taxon>
        <taxon>Passerellidae</taxon>
        <taxon>Zonotrichia</taxon>
    </lineage>
</organism>
<evidence type="ECO:0000313" key="3">
    <source>
        <dbReference type="Ensembl" id="ENSZALP00000012588.1"/>
    </source>
</evidence>
<feature type="domain" description="3-beta hydroxysteroid dehydrogenase/isomerase" evidence="2">
    <location>
        <begin position="93"/>
        <end position="337"/>
    </location>
</feature>
<evidence type="ECO:0000256" key="1">
    <source>
        <dbReference type="ARBA" id="ARBA00023002"/>
    </source>
</evidence>
<proteinExistence type="predicted"/>
<keyword evidence="4" id="KW-1185">Reference proteome</keyword>
<evidence type="ECO:0000313" key="4">
    <source>
        <dbReference type="Proteomes" id="UP000694413"/>
    </source>
</evidence>
<dbReference type="Ensembl" id="ENSZALT00000017263.1">
    <property type="protein sequence ID" value="ENSZALP00000012588.1"/>
    <property type="gene ID" value="ENSZALG00000010495.1"/>
</dbReference>
<dbReference type="Gene3D" id="3.40.50.720">
    <property type="entry name" value="NAD(P)-binding Rossmann-like Domain"/>
    <property type="match status" value="1"/>
</dbReference>
<dbReference type="InterPro" id="IPR002225">
    <property type="entry name" value="3Beta_OHSteriod_DH/Estase"/>
</dbReference>
<dbReference type="AlphaFoldDB" id="A0A8D2MV67"/>